<dbReference type="Proteomes" id="UP000054558">
    <property type="component" value="Unassembled WGS sequence"/>
</dbReference>
<sequence length="78" mass="8946">MVGVLIEEPFSILALQAICNSAEKNVAKVTQVHKDLRKRRVQRALDDEKQAEHERCHEHGAWQEVGRNERSISLREGT</sequence>
<accession>A0A1Y1IGQ4</accession>
<name>A0A1Y1IGQ4_KLENI</name>
<keyword evidence="2" id="KW-1185">Reference proteome</keyword>
<dbReference type="EMBL" id="DF237361">
    <property type="protein sequence ID" value="GAQ88241.1"/>
    <property type="molecule type" value="Genomic_DNA"/>
</dbReference>
<gene>
    <name evidence="1" type="ORF">KFL_004120080</name>
</gene>
<proteinExistence type="predicted"/>
<evidence type="ECO:0000313" key="1">
    <source>
        <dbReference type="EMBL" id="GAQ88241.1"/>
    </source>
</evidence>
<evidence type="ECO:0000313" key="2">
    <source>
        <dbReference type="Proteomes" id="UP000054558"/>
    </source>
</evidence>
<dbReference type="AlphaFoldDB" id="A0A1Y1IGQ4"/>
<reference evidence="1 2" key="1">
    <citation type="journal article" date="2014" name="Nat. Commun.">
        <title>Klebsormidium flaccidum genome reveals primary factors for plant terrestrial adaptation.</title>
        <authorList>
            <person name="Hori K."/>
            <person name="Maruyama F."/>
            <person name="Fujisawa T."/>
            <person name="Togashi T."/>
            <person name="Yamamoto N."/>
            <person name="Seo M."/>
            <person name="Sato S."/>
            <person name="Yamada T."/>
            <person name="Mori H."/>
            <person name="Tajima N."/>
            <person name="Moriyama T."/>
            <person name="Ikeuchi M."/>
            <person name="Watanabe M."/>
            <person name="Wada H."/>
            <person name="Kobayashi K."/>
            <person name="Saito M."/>
            <person name="Masuda T."/>
            <person name="Sasaki-Sekimoto Y."/>
            <person name="Mashiguchi K."/>
            <person name="Awai K."/>
            <person name="Shimojima M."/>
            <person name="Masuda S."/>
            <person name="Iwai M."/>
            <person name="Nobusawa T."/>
            <person name="Narise T."/>
            <person name="Kondo S."/>
            <person name="Saito H."/>
            <person name="Sato R."/>
            <person name="Murakawa M."/>
            <person name="Ihara Y."/>
            <person name="Oshima-Yamada Y."/>
            <person name="Ohtaka K."/>
            <person name="Satoh M."/>
            <person name="Sonobe K."/>
            <person name="Ishii M."/>
            <person name="Ohtani R."/>
            <person name="Kanamori-Sato M."/>
            <person name="Honoki R."/>
            <person name="Miyazaki D."/>
            <person name="Mochizuki H."/>
            <person name="Umetsu J."/>
            <person name="Higashi K."/>
            <person name="Shibata D."/>
            <person name="Kamiya Y."/>
            <person name="Sato N."/>
            <person name="Nakamura Y."/>
            <person name="Tabata S."/>
            <person name="Ida S."/>
            <person name="Kurokawa K."/>
            <person name="Ohta H."/>
        </authorList>
    </citation>
    <scope>NUCLEOTIDE SEQUENCE [LARGE SCALE GENOMIC DNA]</scope>
    <source>
        <strain evidence="1 2">NIES-2285</strain>
    </source>
</reference>
<protein>
    <submittedName>
        <fullName evidence="1">Uncharacterized protein</fullName>
    </submittedName>
</protein>
<organism evidence="1 2">
    <name type="scientific">Klebsormidium nitens</name>
    <name type="common">Green alga</name>
    <name type="synonym">Ulothrix nitens</name>
    <dbReference type="NCBI Taxonomy" id="105231"/>
    <lineage>
        <taxon>Eukaryota</taxon>
        <taxon>Viridiplantae</taxon>
        <taxon>Streptophyta</taxon>
        <taxon>Klebsormidiophyceae</taxon>
        <taxon>Klebsormidiales</taxon>
        <taxon>Klebsormidiaceae</taxon>
        <taxon>Klebsormidium</taxon>
    </lineage>
</organism>